<feature type="region of interest" description="Disordered" evidence="1">
    <location>
        <begin position="113"/>
        <end position="149"/>
    </location>
</feature>
<protein>
    <submittedName>
        <fullName evidence="2">Uncharacterized protein</fullName>
    </submittedName>
</protein>
<proteinExistence type="predicted"/>
<evidence type="ECO:0000256" key="1">
    <source>
        <dbReference type="SAM" id="MobiDB-lite"/>
    </source>
</evidence>
<organism evidence="2 3">
    <name type="scientific">Streptomyces aureoversilis</name>
    <dbReference type="NCBI Taxonomy" id="67277"/>
    <lineage>
        <taxon>Bacteria</taxon>
        <taxon>Bacillati</taxon>
        <taxon>Actinomycetota</taxon>
        <taxon>Actinomycetes</taxon>
        <taxon>Kitasatosporales</taxon>
        <taxon>Streptomycetaceae</taxon>
        <taxon>Streptomyces</taxon>
    </lineage>
</organism>
<reference evidence="3" key="1">
    <citation type="journal article" date="2019" name="Int. J. Syst. Evol. Microbiol.">
        <title>The Global Catalogue of Microorganisms (GCM) 10K type strain sequencing project: providing services to taxonomists for standard genome sequencing and annotation.</title>
        <authorList>
            <consortium name="The Broad Institute Genomics Platform"/>
            <consortium name="The Broad Institute Genome Sequencing Center for Infectious Disease"/>
            <person name="Wu L."/>
            <person name="Ma J."/>
        </authorList>
    </citation>
    <scope>NUCLEOTIDE SEQUENCE [LARGE SCALE GENOMIC DNA]</scope>
    <source>
        <strain evidence="3">CGMCC 4.1641</strain>
    </source>
</reference>
<dbReference type="RefSeq" id="WP_382045025.1">
    <property type="nucleotide sequence ID" value="NZ_JBHSKJ010000012.1"/>
</dbReference>
<evidence type="ECO:0000313" key="3">
    <source>
        <dbReference type="Proteomes" id="UP001596222"/>
    </source>
</evidence>
<feature type="region of interest" description="Disordered" evidence="1">
    <location>
        <begin position="42"/>
        <end position="75"/>
    </location>
</feature>
<keyword evidence="3" id="KW-1185">Reference proteome</keyword>
<accession>A0ABW0A170</accession>
<feature type="compositionally biased region" description="Basic and acidic residues" evidence="1">
    <location>
        <begin position="42"/>
        <end position="54"/>
    </location>
</feature>
<name>A0ABW0A170_9ACTN</name>
<sequence length="149" mass="16061">MLSEALTTVAAAGGTAVVQTAGTDAWTGLRERIARWFGRGDETRERAERERLDRTAGALETAARSGQTERTRDRQEAVWQDRFETLLESLPAEQREAAAEELKSLAEKYGAPSQAAAGQVSGNAFRGPTAFEVGEAGDRVTRLAPDQPA</sequence>
<dbReference type="EMBL" id="JBHSKJ010000012">
    <property type="protein sequence ID" value="MFC5147367.1"/>
    <property type="molecule type" value="Genomic_DNA"/>
</dbReference>
<dbReference type="Proteomes" id="UP001596222">
    <property type="component" value="Unassembled WGS sequence"/>
</dbReference>
<evidence type="ECO:0000313" key="2">
    <source>
        <dbReference type="EMBL" id="MFC5147367.1"/>
    </source>
</evidence>
<comment type="caution">
    <text evidence="2">The sequence shown here is derived from an EMBL/GenBank/DDBJ whole genome shotgun (WGS) entry which is preliminary data.</text>
</comment>
<gene>
    <name evidence="2" type="ORF">ACFPP6_22100</name>
</gene>